<name>A0ABV4PYH9_9PSED</name>
<keyword evidence="2 6" id="KW-0255">Endonuclease</keyword>
<keyword evidence="1 6" id="KW-0540">Nuclease</keyword>
<dbReference type="Proteomes" id="UP001569511">
    <property type="component" value="Unassembled WGS sequence"/>
</dbReference>
<dbReference type="CDD" id="cd00221">
    <property type="entry name" value="Vsr"/>
    <property type="match status" value="1"/>
</dbReference>
<keyword evidence="3 6" id="KW-0227">DNA damage</keyword>
<evidence type="ECO:0000256" key="5">
    <source>
        <dbReference type="ARBA" id="ARBA00023204"/>
    </source>
</evidence>
<dbReference type="Gene3D" id="3.40.960.10">
    <property type="entry name" value="VSR Endonuclease"/>
    <property type="match status" value="1"/>
</dbReference>
<dbReference type="GO" id="GO:0004519">
    <property type="term" value="F:endonuclease activity"/>
    <property type="evidence" value="ECO:0007669"/>
    <property type="project" value="UniProtKB-KW"/>
</dbReference>
<keyword evidence="4 6" id="KW-0378">Hydrolase</keyword>
<dbReference type="Pfam" id="PF03852">
    <property type="entry name" value="Vsr"/>
    <property type="match status" value="1"/>
</dbReference>
<sequence length="143" mass="16439">MASEGPFKQSSIMRAVRRAHTKPEVNVRKAMHALGLRFRLHAKSLPGSPDIVLAKHHTVVFVHGCFWHRHPGCKYATMPKTRQEFWAPKFEGNVARDARKEAQLRELGWRVLIVWECETNDLLALDDRLRREFGLPPAAPRTP</sequence>
<proteinExistence type="inferred from homology"/>
<evidence type="ECO:0000313" key="8">
    <source>
        <dbReference type="Proteomes" id="UP001569511"/>
    </source>
</evidence>
<evidence type="ECO:0000256" key="2">
    <source>
        <dbReference type="ARBA" id="ARBA00022759"/>
    </source>
</evidence>
<keyword evidence="7" id="KW-0436">Ligase</keyword>
<keyword evidence="5 6" id="KW-0234">DNA repair</keyword>
<dbReference type="GO" id="GO:0016874">
    <property type="term" value="F:ligase activity"/>
    <property type="evidence" value="ECO:0007669"/>
    <property type="project" value="UniProtKB-KW"/>
</dbReference>
<dbReference type="PIRSF" id="PIRSF018267">
    <property type="entry name" value="VSR_endonuc"/>
    <property type="match status" value="1"/>
</dbReference>
<evidence type="ECO:0000256" key="3">
    <source>
        <dbReference type="ARBA" id="ARBA00022763"/>
    </source>
</evidence>
<dbReference type="NCBIfam" id="TIGR00632">
    <property type="entry name" value="vsr"/>
    <property type="match status" value="1"/>
</dbReference>
<reference evidence="7 8" key="1">
    <citation type="submission" date="2024-06" db="EMBL/GenBank/DDBJ databases">
        <title>Genome sequences for Pseudomonas syringae strains with characterized LPS.</title>
        <authorList>
            <person name="Baltrus D.A."/>
            <person name="Krings L."/>
        </authorList>
    </citation>
    <scope>NUCLEOTIDE SEQUENCE [LARGE SCALE GENOMIC DNA]</scope>
    <source>
        <strain evidence="7 8">NCPPB79</strain>
    </source>
</reference>
<dbReference type="SUPFAM" id="SSF52980">
    <property type="entry name" value="Restriction endonuclease-like"/>
    <property type="match status" value="1"/>
</dbReference>
<evidence type="ECO:0000313" key="7">
    <source>
        <dbReference type="EMBL" id="MFA0976932.1"/>
    </source>
</evidence>
<comment type="function">
    <text evidence="6">May nick specific sequences that contain T:G mispairs resulting from m5C-deamination.</text>
</comment>
<protein>
    <recommendedName>
        <fullName evidence="6">Very short patch repair endonuclease</fullName>
        <ecNumber evidence="6">3.1.-.-</ecNumber>
    </recommendedName>
</protein>
<dbReference type="InterPro" id="IPR011335">
    <property type="entry name" value="Restrct_endonuc-II-like"/>
</dbReference>
<comment type="caution">
    <text evidence="7">The sequence shown here is derived from an EMBL/GenBank/DDBJ whole genome shotgun (WGS) entry which is preliminary data.</text>
</comment>
<dbReference type="EMBL" id="JBGMSW010000009">
    <property type="protein sequence ID" value="MFA0976932.1"/>
    <property type="molecule type" value="Genomic_DNA"/>
</dbReference>
<evidence type="ECO:0000256" key="1">
    <source>
        <dbReference type="ARBA" id="ARBA00022722"/>
    </source>
</evidence>
<accession>A0ABV4PYH9</accession>
<organism evidence="7 8">
    <name type="scientific">Pseudomonas ficuserectae</name>
    <dbReference type="NCBI Taxonomy" id="53410"/>
    <lineage>
        <taxon>Bacteria</taxon>
        <taxon>Pseudomonadati</taxon>
        <taxon>Pseudomonadota</taxon>
        <taxon>Gammaproteobacteria</taxon>
        <taxon>Pseudomonadales</taxon>
        <taxon>Pseudomonadaceae</taxon>
        <taxon>Pseudomonas</taxon>
    </lineage>
</organism>
<evidence type="ECO:0000256" key="4">
    <source>
        <dbReference type="ARBA" id="ARBA00022801"/>
    </source>
</evidence>
<dbReference type="InterPro" id="IPR004603">
    <property type="entry name" value="DNA_mismatch_endonuc_vsr"/>
</dbReference>
<dbReference type="EC" id="3.1.-.-" evidence="6"/>
<comment type="similarity">
    <text evidence="6">Belongs to the vsr family.</text>
</comment>
<evidence type="ECO:0000256" key="6">
    <source>
        <dbReference type="PIRNR" id="PIRNR018267"/>
    </source>
</evidence>
<dbReference type="RefSeq" id="WP_371911660.1">
    <property type="nucleotide sequence ID" value="NZ_JBGMSW010000009.1"/>
</dbReference>
<gene>
    <name evidence="7" type="ORF">ACDH57_16080</name>
</gene>
<keyword evidence="8" id="KW-1185">Reference proteome</keyword>